<dbReference type="InterPro" id="IPR013656">
    <property type="entry name" value="PAS_4"/>
</dbReference>
<keyword evidence="24" id="KW-1185">Reference proteome</keyword>
<protein>
    <recommendedName>
        <fullName evidence="15">Sensory/regulatory protein RpfC</fullName>
        <ecNumber evidence="3">2.7.13.3</ecNumber>
    </recommendedName>
</protein>
<evidence type="ECO:0000256" key="2">
    <source>
        <dbReference type="ARBA" id="ARBA00004651"/>
    </source>
</evidence>
<dbReference type="GO" id="GO:0005524">
    <property type="term" value="F:ATP binding"/>
    <property type="evidence" value="ECO:0007669"/>
    <property type="project" value="UniProtKB-KW"/>
</dbReference>
<dbReference type="InterPro" id="IPR001610">
    <property type="entry name" value="PAC"/>
</dbReference>
<dbReference type="PROSITE" id="PS50112">
    <property type="entry name" value="PAS"/>
    <property type="match status" value="2"/>
</dbReference>
<dbReference type="SMART" id="SM00387">
    <property type="entry name" value="HATPase_c"/>
    <property type="match status" value="1"/>
</dbReference>
<feature type="domain" description="PAS" evidence="20">
    <location>
        <begin position="164"/>
        <end position="210"/>
    </location>
</feature>
<dbReference type="GO" id="GO:0000155">
    <property type="term" value="F:phosphorelay sensor kinase activity"/>
    <property type="evidence" value="ECO:0007669"/>
    <property type="project" value="InterPro"/>
</dbReference>
<dbReference type="SUPFAM" id="SSF55874">
    <property type="entry name" value="ATPase domain of HSP90 chaperone/DNA topoisomerase II/histidine kinase"/>
    <property type="match status" value="1"/>
</dbReference>
<evidence type="ECO:0000256" key="14">
    <source>
        <dbReference type="ARBA" id="ARBA00064003"/>
    </source>
</evidence>
<evidence type="ECO:0000259" key="18">
    <source>
        <dbReference type="PROSITE" id="PS50109"/>
    </source>
</evidence>
<evidence type="ECO:0000256" key="12">
    <source>
        <dbReference type="ARBA" id="ARBA00023012"/>
    </source>
</evidence>
<dbReference type="InterPro" id="IPR013655">
    <property type="entry name" value="PAS_fold_3"/>
</dbReference>
<dbReference type="InterPro" id="IPR011006">
    <property type="entry name" value="CheY-like_superfamily"/>
</dbReference>
<evidence type="ECO:0000256" key="13">
    <source>
        <dbReference type="ARBA" id="ARBA00023136"/>
    </source>
</evidence>
<dbReference type="FunFam" id="3.30.565.10:FF:000010">
    <property type="entry name" value="Sensor histidine kinase RcsC"/>
    <property type="match status" value="1"/>
</dbReference>
<dbReference type="InterPro" id="IPR001789">
    <property type="entry name" value="Sig_transdc_resp-reg_receiver"/>
</dbReference>
<feature type="modified residue" description="Phosphohistidine" evidence="16">
    <location>
        <position position="844"/>
    </location>
</feature>
<dbReference type="InterPro" id="IPR036641">
    <property type="entry name" value="HPT_dom_sf"/>
</dbReference>
<dbReference type="SUPFAM" id="SSF47384">
    <property type="entry name" value="Homodimeric domain of signal transducing histidine kinase"/>
    <property type="match status" value="1"/>
</dbReference>
<feature type="domain" description="PAC" evidence="21">
    <location>
        <begin position="345"/>
        <end position="395"/>
    </location>
</feature>
<feature type="domain" description="PAC" evidence="21">
    <location>
        <begin position="213"/>
        <end position="265"/>
    </location>
</feature>
<dbReference type="EC" id="2.7.13.3" evidence="3"/>
<dbReference type="Pfam" id="PF02518">
    <property type="entry name" value="HATPase_c"/>
    <property type="match status" value="1"/>
</dbReference>
<keyword evidence="6" id="KW-0808">Transferase</keyword>
<dbReference type="Gene3D" id="3.40.50.2300">
    <property type="match status" value="1"/>
</dbReference>
<keyword evidence="11" id="KW-1133">Transmembrane helix</keyword>
<dbReference type="Pfam" id="PF08447">
    <property type="entry name" value="PAS_3"/>
    <property type="match status" value="1"/>
</dbReference>
<dbReference type="PROSITE" id="PS50110">
    <property type="entry name" value="RESPONSE_REGULATORY"/>
    <property type="match status" value="1"/>
</dbReference>
<dbReference type="CDD" id="cd17546">
    <property type="entry name" value="REC_hyHK_CKI1_RcsC-like"/>
    <property type="match status" value="1"/>
</dbReference>
<keyword evidence="9 23" id="KW-0418">Kinase</keyword>
<feature type="domain" description="Response regulatory" evidence="19">
    <location>
        <begin position="658"/>
        <end position="777"/>
    </location>
</feature>
<comment type="subunit">
    <text evidence="14">At low DSF concentrations, interacts with RpfF.</text>
</comment>
<keyword evidence="10" id="KW-0067">ATP-binding</keyword>
<dbReference type="Pfam" id="PF08448">
    <property type="entry name" value="PAS_4"/>
    <property type="match status" value="1"/>
</dbReference>
<dbReference type="InterPro" id="IPR004358">
    <property type="entry name" value="Sig_transdc_His_kin-like_C"/>
</dbReference>
<evidence type="ECO:0000256" key="1">
    <source>
        <dbReference type="ARBA" id="ARBA00000085"/>
    </source>
</evidence>
<dbReference type="FunFam" id="1.10.287.130:FF:000002">
    <property type="entry name" value="Two-component osmosensing histidine kinase"/>
    <property type="match status" value="1"/>
</dbReference>
<dbReference type="PROSITE" id="PS50113">
    <property type="entry name" value="PAC"/>
    <property type="match status" value="2"/>
</dbReference>
<evidence type="ECO:0000259" key="21">
    <source>
        <dbReference type="PROSITE" id="PS50113"/>
    </source>
</evidence>
<dbReference type="CDD" id="cd00082">
    <property type="entry name" value="HisKA"/>
    <property type="match status" value="1"/>
</dbReference>
<sequence>MTDAAFRVLVEHAADLLVVTDAAGVIRYVSPSARRLGYSGAWTGRRVEEVVHPDDRFALTAALATATPVECRLPLVSGAWRFVEAVAADLRADPVVGGLMIDFRDVTDRKRAEEQLRALNDDLERRVAERTAEVAAAHTVTSSIPGVVYRMRIDIPTRRVFHDFVSEGIRELAGIAPEDALGDATGFIELIYPDDRPRMEALLMAAIQTGTATDVEYRLRHSDGHLKWVRGRLKLSSTTPDGWLVFDGFAHDITSQKETERQLRENDAKFRALFEGTSAGVILVDAERDQIVDCNEALLGMLRCRREDVVGQPAARFRAPIQAGGVPVAELRARVAEQVTRQGGLHEELSLRRPDGTEFQAEVVISPFRLDGRLMALGVATDVSGRKRAEEALRQAAQAAEAASRAKSEFLAHMSHEIRTPMNGIIGLTALALDGNPPPEQREYLELVRSSADALLATLNDLLDLSKIEAGKLDLDCTPFALRRLLDESLRAFAVQARGKGLEFACHVEPDVPDTLSGDPHRLRQILTNLAANAIKFTERGGVSVRIEPVPDDGRVGLRFTVRDTGIGIPTDKQEHVFRAFEQADNSTTRRYGGTGLGLTIAGRLSALMGGQIGVHSTPGFGSTFFFTVRLDRATESVSEPPTACATSAPNRTGRRLQILVAEDHEVNQILTRRLLERAGHEVVLVDNGRAALDALRGREFDLALLDIQMPELDGLEVVRHLREHEREHKLPRRPVLALTAFSMKGDRERCLTVGMDGYLSKPIRAAELYAALDRCATSRPAVTTTAPATELLDRPTILAACAGDQELLDEITQVFRDRAPTLLGAVRDAVERGDADKLTRSAHACKGVTATFSSIAAATARKLEHQGHAKDLTGASELCSELAGQLEQIARELVGLRVGTLR</sequence>
<dbReference type="InterPro" id="IPR036890">
    <property type="entry name" value="HATPase_C_sf"/>
</dbReference>
<evidence type="ECO:0000256" key="5">
    <source>
        <dbReference type="ARBA" id="ARBA00022553"/>
    </source>
</evidence>
<dbReference type="InterPro" id="IPR000014">
    <property type="entry name" value="PAS"/>
</dbReference>
<evidence type="ECO:0000256" key="15">
    <source>
        <dbReference type="ARBA" id="ARBA00068150"/>
    </source>
</evidence>
<keyword evidence="7" id="KW-0812">Transmembrane</keyword>
<dbReference type="SMART" id="SM00086">
    <property type="entry name" value="PAC"/>
    <property type="match status" value="2"/>
</dbReference>
<dbReference type="EMBL" id="LR593886">
    <property type="protein sequence ID" value="VTS03373.1"/>
    <property type="molecule type" value="Genomic_DNA"/>
</dbReference>
<dbReference type="PRINTS" id="PR00344">
    <property type="entry name" value="BCTRLSENSOR"/>
</dbReference>
<evidence type="ECO:0000256" key="16">
    <source>
        <dbReference type="PROSITE-ProRule" id="PRU00110"/>
    </source>
</evidence>
<feature type="domain" description="Histidine kinase" evidence="18">
    <location>
        <begin position="413"/>
        <end position="633"/>
    </location>
</feature>
<dbReference type="KEGG" id="gms:SOIL9_72050"/>
<evidence type="ECO:0000259" key="20">
    <source>
        <dbReference type="PROSITE" id="PS50112"/>
    </source>
</evidence>
<dbReference type="InterPro" id="IPR005467">
    <property type="entry name" value="His_kinase_dom"/>
</dbReference>
<dbReference type="SMART" id="SM00091">
    <property type="entry name" value="PAS"/>
    <property type="match status" value="3"/>
</dbReference>
<dbReference type="InterPro" id="IPR003594">
    <property type="entry name" value="HATPase_dom"/>
</dbReference>
<dbReference type="Pfam" id="PF00072">
    <property type="entry name" value="Response_reg"/>
    <property type="match status" value="1"/>
</dbReference>
<dbReference type="InterPro" id="IPR008207">
    <property type="entry name" value="Sig_transdc_His_kin_Hpt_dom"/>
</dbReference>
<dbReference type="SUPFAM" id="SSF55785">
    <property type="entry name" value="PYP-like sensor domain (PAS domain)"/>
    <property type="match status" value="3"/>
</dbReference>
<dbReference type="SMART" id="SM00448">
    <property type="entry name" value="REC"/>
    <property type="match status" value="1"/>
</dbReference>
<evidence type="ECO:0000256" key="10">
    <source>
        <dbReference type="ARBA" id="ARBA00022840"/>
    </source>
</evidence>
<proteinExistence type="predicted"/>
<dbReference type="CDD" id="cd00130">
    <property type="entry name" value="PAS"/>
    <property type="match status" value="3"/>
</dbReference>
<keyword evidence="12" id="KW-0902">Two-component regulatory system</keyword>
<accession>A0A6P2DLM3</accession>
<dbReference type="Gene3D" id="3.30.565.10">
    <property type="entry name" value="Histidine kinase-like ATPase, C-terminal domain"/>
    <property type="match status" value="1"/>
</dbReference>
<name>A0A6P2DLM3_9BACT</name>
<comment type="subcellular location">
    <subcellularLocation>
        <location evidence="2">Cell membrane</location>
        <topology evidence="2">Multi-pass membrane protein</topology>
    </subcellularLocation>
</comment>
<evidence type="ECO:0000256" key="17">
    <source>
        <dbReference type="PROSITE-ProRule" id="PRU00169"/>
    </source>
</evidence>
<evidence type="ECO:0000313" key="23">
    <source>
        <dbReference type="EMBL" id="VTS03373.1"/>
    </source>
</evidence>
<dbReference type="SUPFAM" id="SSF47226">
    <property type="entry name" value="Histidine-containing phosphotransfer domain, HPT domain"/>
    <property type="match status" value="1"/>
</dbReference>
<evidence type="ECO:0000256" key="8">
    <source>
        <dbReference type="ARBA" id="ARBA00022741"/>
    </source>
</evidence>
<dbReference type="PROSITE" id="PS50894">
    <property type="entry name" value="HPT"/>
    <property type="match status" value="1"/>
</dbReference>
<evidence type="ECO:0000256" key="7">
    <source>
        <dbReference type="ARBA" id="ARBA00022692"/>
    </source>
</evidence>
<dbReference type="Pfam" id="PF13426">
    <property type="entry name" value="PAS_9"/>
    <property type="match status" value="1"/>
</dbReference>
<dbReference type="Pfam" id="PF01627">
    <property type="entry name" value="Hpt"/>
    <property type="match status" value="1"/>
</dbReference>
<evidence type="ECO:0000259" key="22">
    <source>
        <dbReference type="PROSITE" id="PS50894"/>
    </source>
</evidence>
<keyword evidence="8" id="KW-0547">Nucleotide-binding</keyword>
<dbReference type="InterPro" id="IPR036097">
    <property type="entry name" value="HisK_dim/P_sf"/>
</dbReference>
<dbReference type="InterPro" id="IPR003661">
    <property type="entry name" value="HisK_dim/P_dom"/>
</dbReference>
<dbReference type="NCBIfam" id="TIGR00229">
    <property type="entry name" value="sensory_box"/>
    <property type="match status" value="3"/>
</dbReference>
<dbReference type="Gene3D" id="1.20.120.160">
    <property type="entry name" value="HPT domain"/>
    <property type="match status" value="1"/>
</dbReference>
<gene>
    <name evidence="23" type="ORF">SOIL9_72050</name>
</gene>
<evidence type="ECO:0000313" key="24">
    <source>
        <dbReference type="Proteomes" id="UP000464178"/>
    </source>
</evidence>
<dbReference type="RefSeq" id="WP_162673008.1">
    <property type="nucleotide sequence ID" value="NZ_LR593886.1"/>
</dbReference>
<dbReference type="CDD" id="cd16922">
    <property type="entry name" value="HATPase_EvgS-ArcB-TorS-like"/>
    <property type="match status" value="1"/>
</dbReference>
<dbReference type="PANTHER" id="PTHR45339">
    <property type="entry name" value="HYBRID SIGNAL TRANSDUCTION HISTIDINE KINASE J"/>
    <property type="match status" value="1"/>
</dbReference>
<dbReference type="Gene3D" id="3.30.450.20">
    <property type="entry name" value="PAS domain"/>
    <property type="match status" value="3"/>
</dbReference>
<feature type="domain" description="HPt" evidence="22">
    <location>
        <begin position="805"/>
        <end position="897"/>
    </location>
</feature>
<dbReference type="PANTHER" id="PTHR45339:SF1">
    <property type="entry name" value="HYBRID SIGNAL TRANSDUCTION HISTIDINE KINASE J"/>
    <property type="match status" value="1"/>
</dbReference>
<evidence type="ECO:0000256" key="3">
    <source>
        <dbReference type="ARBA" id="ARBA00012438"/>
    </source>
</evidence>
<dbReference type="GO" id="GO:0006355">
    <property type="term" value="P:regulation of DNA-templated transcription"/>
    <property type="evidence" value="ECO:0007669"/>
    <property type="project" value="InterPro"/>
</dbReference>
<feature type="domain" description="PAS" evidence="20">
    <location>
        <begin position="266"/>
        <end position="312"/>
    </location>
</feature>
<dbReference type="AlphaFoldDB" id="A0A6P2DLM3"/>
<dbReference type="InterPro" id="IPR000700">
    <property type="entry name" value="PAS-assoc_C"/>
</dbReference>
<dbReference type="Pfam" id="PF00512">
    <property type="entry name" value="HisKA"/>
    <property type="match status" value="1"/>
</dbReference>
<evidence type="ECO:0000256" key="11">
    <source>
        <dbReference type="ARBA" id="ARBA00022989"/>
    </source>
</evidence>
<dbReference type="Proteomes" id="UP000464178">
    <property type="component" value="Chromosome"/>
</dbReference>
<evidence type="ECO:0000256" key="4">
    <source>
        <dbReference type="ARBA" id="ARBA00022475"/>
    </source>
</evidence>
<keyword evidence="4" id="KW-1003">Cell membrane</keyword>
<dbReference type="GO" id="GO:0005886">
    <property type="term" value="C:plasma membrane"/>
    <property type="evidence" value="ECO:0007669"/>
    <property type="project" value="UniProtKB-SubCell"/>
</dbReference>
<dbReference type="PROSITE" id="PS50109">
    <property type="entry name" value="HIS_KIN"/>
    <property type="match status" value="1"/>
</dbReference>
<reference evidence="23 24" key="1">
    <citation type="submission" date="2019-05" db="EMBL/GenBank/DDBJ databases">
        <authorList>
            <consortium name="Science for Life Laboratories"/>
        </authorList>
    </citation>
    <scope>NUCLEOTIDE SEQUENCE [LARGE SCALE GENOMIC DNA]</scope>
    <source>
        <strain evidence="23">Soil9</strain>
    </source>
</reference>
<keyword evidence="5 17" id="KW-0597">Phosphoprotein</keyword>
<organism evidence="23 24">
    <name type="scientific">Gemmata massiliana</name>
    <dbReference type="NCBI Taxonomy" id="1210884"/>
    <lineage>
        <taxon>Bacteria</taxon>
        <taxon>Pseudomonadati</taxon>
        <taxon>Planctomycetota</taxon>
        <taxon>Planctomycetia</taxon>
        <taxon>Gemmatales</taxon>
        <taxon>Gemmataceae</taxon>
        <taxon>Gemmata</taxon>
    </lineage>
</organism>
<dbReference type="InterPro" id="IPR035965">
    <property type="entry name" value="PAS-like_dom_sf"/>
</dbReference>
<dbReference type="Gene3D" id="1.10.287.130">
    <property type="match status" value="1"/>
</dbReference>
<evidence type="ECO:0000256" key="6">
    <source>
        <dbReference type="ARBA" id="ARBA00022679"/>
    </source>
</evidence>
<keyword evidence="13" id="KW-0472">Membrane</keyword>
<comment type="catalytic activity">
    <reaction evidence="1">
        <text>ATP + protein L-histidine = ADP + protein N-phospho-L-histidine.</text>
        <dbReference type="EC" id="2.7.13.3"/>
    </reaction>
</comment>
<dbReference type="SUPFAM" id="SSF52172">
    <property type="entry name" value="CheY-like"/>
    <property type="match status" value="1"/>
</dbReference>
<evidence type="ECO:0000256" key="9">
    <source>
        <dbReference type="ARBA" id="ARBA00022777"/>
    </source>
</evidence>
<dbReference type="SMART" id="SM00388">
    <property type="entry name" value="HisKA"/>
    <property type="match status" value="1"/>
</dbReference>
<feature type="modified residue" description="4-aspartylphosphate" evidence="17">
    <location>
        <position position="707"/>
    </location>
</feature>
<evidence type="ECO:0000259" key="19">
    <source>
        <dbReference type="PROSITE" id="PS50110"/>
    </source>
</evidence>